<name>R6JI92_9FIRM</name>
<reference evidence="1" key="1">
    <citation type="submission" date="2012-11" db="EMBL/GenBank/DDBJ databases">
        <title>Dependencies among metagenomic species, viruses, plasmids and units of genetic variation.</title>
        <authorList>
            <person name="Nielsen H.B."/>
            <person name="Almeida M."/>
            <person name="Juncker A.S."/>
            <person name="Rasmussen S."/>
            <person name="Li J."/>
            <person name="Sunagawa S."/>
            <person name="Plichta D."/>
            <person name="Gautier L."/>
            <person name="Le Chatelier E."/>
            <person name="Peletier E."/>
            <person name="Bonde I."/>
            <person name="Nielsen T."/>
            <person name="Manichanh C."/>
            <person name="Arumugam M."/>
            <person name="Batto J."/>
            <person name="Santos M.B.Q.D."/>
            <person name="Blom N."/>
            <person name="Borruel N."/>
            <person name="Burgdorf K.S."/>
            <person name="Boumezbeur F."/>
            <person name="Casellas F."/>
            <person name="Dore J."/>
            <person name="Guarner F."/>
            <person name="Hansen T."/>
            <person name="Hildebrand F."/>
            <person name="Kaas R.S."/>
            <person name="Kennedy S."/>
            <person name="Kristiansen K."/>
            <person name="Kultima J.R."/>
            <person name="Leonard P."/>
            <person name="Levenez F."/>
            <person name="Lund O."/>
            <person name="Moumen B."/>
            <person name="Le Paslier D."/>
            <person name="Pons N."/>
            <person name="Pedersen O."/>
            <person name="Prifti E."/>
            <person name="Qin J."/>
            <person name="Raes J."/>
            <person name="Tap J."/>
            <person name="Tims S."/>
            <person name="Ussery D.W."/>
            <person name="Yamada T."/>
            <person name="MetaHit consortium"/>
            <person name="Renault P."/>
            <person name="Sicheritz-Ponten T."/>
            <person name="Bork P."/>
            <person name="Wang J."/>
            <person name="Brunak S."/>
            <person name="Ehrlich S.D."/>
        </authorList>
    </citation>
    <scope>NUCLEOTIDE SEQUENCE [LARGE SCALE GENOMIC DNA]</scope>
</reference>
<proteinExistence type="predicted"/>
<comment type="caution">
    <text evidence="1">The sequence shown here is derived from an EMBL/GenBank/DDBJ whole genome shotgun (WGS) entry which is preliminary data.</text>
</comment>
<organism evidence="1 2">
    <name type="scientific">[Clostridium] clostridioforme CAG:132</name>
    <dbReference type="NCBI Taxonomy" id="1263065"/>
    <lineage>
        <taxon>Bacteria</taxon>
        <taxon>Bacillati</taxon>
        <taxon>Bacillota</taxon>
        <taxon>Clostridia</taxon>
        <taxon>Lachnospirales</taxon>
        <taxon>Lachnospiraceae</taxon>
        <taxon>Enterocloster</taxon>
    </lineage>
</organism>
<sequence>MEQNELLDFARNFFEEMRIHTRLIDAPYPWDDAFDLNLRHTLLKCELLI</sequence>
<accession>R6JI92</accession>
<dbReference type="AlphaFoldDB" id="R6JI92"/>
<gene>
    <name evidence="1" type="ORF">BN486_02576</name>
</gene>
<evidence type="ECO:0000313" key="2">
    <source>
        <dbReference type="Proteomes" id="UP000018009"/>
    </source>
</evidence>
<dbReference type="EMBL" id="CBDY010000172">
    <property type="protein sequence ID" value="CDB62563.1"/>
    <property type="molecule type" value="Genomic_DNA"/>
</dbReference>
<dbReference type="Proteomes" id="UP000018009">
    <property type="component" value="Unassembled WGS sequence"/>
</dbReference>
<evidence type="ECO:0000313" key="1">
    <source>
        <dbReference type="EMBL" id="CDB62563.1"/>
    </source>
</evidence>
<dbReference type="RefSeq" id="WP_022202242.1">
    <property type="nucleotide sequence ID" value="NZ_FR886025.1"/>
</dbReference>
<protein>
    <submittedName>
        <fullName evidence="1">Uncharacterized protein</fullName>
    </submittedName>
</protein>